<reference evidence="1 2" key="1">
    <citation type="journal article" date="2022" name="Plant J.">
        <title>Chromosome-level genome of Camellia lanceoleosa provides a valuable resource for understanding genome evolution and self-incompatibility.</title>
        <authorList>
            <person name="Gong W."/>
            <person name="Xiao S."/>
            <person name="Wang L."/>
            <person name="Liao Z."/>
            <person name="Chang Y."/>
            <person name="Mo W."/>
            <person name="Hu G."/>
            <person name="Li W."/>
            <person name="Zhao G."/>
            <person name="Zhu H."/>
            <person name="Hu X."/>
            <person name="Ji K."/>
            <person name="Xiang X."/>
            <person name="Song Q."/>
            <person name="Yuan D."/>
            <person name="Jin S."/>
            <person name="Zhang L."/>
        </authorList>
    </citation>
    <scope>NUCLEOTIDE SEQUENCE [LARGE SCALE GENOMIC DNA]</scope>
    <source>
        <strain evidence="1">SQ_2022a</strain>
    </source>
</reference>
<name>A0ACC0IMX1_9ERIC</name>
<comment type="caution">
    <text evidence="1">The sequence shown here is derived from an EMBL/GenBank/DDBJ whole genome shotgun (WGS) entry which is preliminary data.</text>
</comment>
<dbReference type="EMBL" id="CM045760">
    <property type="protein sequence ID" value="KAI8027287.1"/>
    <property type="molecule type" value="Genomic_DNA"/>
</dbReference>
<protein>
    <submittedName>
        <fullName evidence="1">Amidase</fullName>
    </submittedName>
</protein>
<keyword evidence="2" id="KW-1185">Reference proteome</keyword>
<evidence type="ECO:0000313" key="1">
    <source>
        <dbReference type="EMBL" id="KAI8027287.1"/>
    </source>
</evidence>
<sequence length="220" mass="24786">MFDAESVCEVTRPMWIKHGIGNIGGANLAAISLGMKQMGPSYVPPAPTRGWYQTHRGLTTEEVSSHDPRQDSVGPICRTRSDLCLCLDAMPLWVMIAMMRWQQEKLQVHSKWWICAISQADGLRGKRLGISNYLHFGFPKNSNYLKFKRPLQTLRQGGAILVDHIKIPDYETIKDSMAIGEHIAMTELKLSLNAYLKGLITSPVRSLADIIAFNNKFSIW</sequence>
<proteinExistence type="predicted"/>
<dbReference type="Proteomes" id="UP001060215">
    <property type="component" value="Chromosome 3"/>
</dbReference>
<accession>A0ACC0IMX1</accession>
<organism evidence="1 2">
    <name type="scientific">Camellia lanceoleosa</name>
    <dbReference type="NCBI Taxonomy" id="1840588"/>
    <lineage>
        <taxon>Eukaryota</taxon>
        <taxon>Viridiplantae</taxon>
        <taxon>Streptophyta</taxon>
        <taxon>Embryophyta</taxon>
        <taxon>Tracheophyta</taxon>
        <taxon>Spermatophyta</taxon>
        <taxon>Magnoliopsida</taxon>
        <taxon>eudicotyledons</taxon>
        <taxon>Gunneridae</taxon>
        <taxon>Pentapetalae</taxon>
        <taxon>asterids</taxon>
        <taxon>Ericales</taxon>
        <taxon>Theaceae</taxon>
        <taxon>Camellia</taxon>
    </lineage>
</organism>
<gene>
    <name evidence="1" type="ORF">LOK49_LG02G03850</name>
</gene>
<evidence type="ECO:0000313" key="2">
    <source>
        <dbReference type="Proteomes" id="UP001060215"/>
    </source>
</evidence>